<keyword evidence="4" id="KW-0786">Thiamine pyrophosphate</keyword>
<dbReference type="InterPro" id="IPR051157">
    <property type="entry name" value="PDH/Transketolase"/>
</dbReference>
<dbReference type="PANTHER" id="PTHR43825:SF1">
    <property type="entry name" value="TRANSKETOLASE-LIKE PYRIMIDINE-BINDING DOMAIN-CONTAINING PROTEIN"/>
    <property type="match status" value="1"/>
</dbReference>
<dbReference type="InterPro" id="IPR033248">
    <property type="entry name" value="Transketolase_C"/>
</dbReference>
<dbReference type="AlphaFoldDB" id="A0A2J0LQ61"/>
<dbReference type="SUPFAM" id="SSF52922">
    <property type="entry name" value="TK C-terminal domain-like"/>
    <property type="match status" value="1"/>
</dbReference>
<dbReference type="EMBL" id="PFGP01000021">
    <property type="protein sequence ID" value="PIW66896.1"/>
    <property type="molecule type" value="Genomic_DNA"/>
</dbReference>
<dbReference type="InterPro" id="IPR020826">
    <property type="entry name" value="Transketolase_BS"/>
</dbReference>
<evidence type="ECO:0000259" key="5">
    <source>
        <dbReference type="SMART" id="SM00861"/>
    </source>
</evidence>
<dbReference type="SMART" id="SM00861">
    <property type="entry name" value="Transket_pyr"/>
    <property type="match status" value="1"/>
</dbReference>
<dbReference type="InterPro" id="IPR029061">
    <property type="entry name" value="THDP-binding"/>
</dbReference>
<evidence type="ECO:0000256" key="4">
    <source>
        <dbReference type="ARBA" id="ARBA00023052"/>
    </source>
</evidence>
<evidence type="ECO:0000256" key="1">
    <source>
        <dbReference type="ARBA" id="ARBA00001964"/>
    </source>
</evidence>
<comment type="similarity">
    <text evidence="2">Belongs to the transketolase family.</text>
</comment>
<dbReference type="CDD" id="cd07033">
    <property type="entry name" value="TPP_PYR_DXS_TK_like"/>
    <property type="match status" value="1"/>
</dbReference>
<dbReference type="Gene3D" id="3.40.50.970">
    <property type="match status" value="1"/>
</dbReference>
<feature type="domain" description="Transketolase-like pyrimidine-binding" evidence="5">
    <location>
        <begin position="7"/>
        <end position="172"/>
    </location>
</feature>
<comment type="caution">
    <text evidence="6">The sequence shown here is derived from an EMBL/GenBank/DDBJ whole genome shotgun (WGS) entry which is preliminary data.</text>
</comment>
<dbReference type="PANTHER" id="PTHR43825">
    <property type="entry name" value="PYRUVATE DEHYDROGENASE E1 COMPONENT"/>
    <property type="match status" value="1"/>
</dbReference>
<dbReference type="GO" id="GO:0016740">
    <property type="term" value="F:transferase activity"/>
    <property type="evidence" value="ECO:0007669"/>
    <property type="project" value="UniProtKB-KW"/>
</dbReference>
<protein>
    <submittedName>
        <fullName evidence="6">Transketolase</fullName>
    </submittedName>
</protein>
<reference evidence="6 7" key="1">
    <citation type="submission" date="2017-09" db="EMBL/GenBank/DDBJ databases">
        <title>Depth-based differentiation of microbial function through sediment-hosted aquifers and enrichment of novel symbionts in the deep terrestrial subsurface.</title>
        <authorList>
            <person name="Probst A.J."/>
            <person name="Ladd B."/>
            <person name="Jarett J.K."/>
            <person name="Geller-Mcgrath D.E."/>
            <person name="Sieber C.M."/>
            <person name="Emerson J.B."/>
            <person name="Anantharaman K."/>
            <person name="Thomas B.C."/>
            <person name="Malmstrom R."/>
            <person name="Stieglmeier M."/>
            <person name="Klingl A."/>
            <person name="Woyke T."/>
            <person name="Ryan C.M."/>
            <person name="Banfield J.F."/>
        </authorList>
    </citation>
    <scope>NUCLEOTIDE SEQUENCE [LARGE SCALE GENOMIC DNA]</scope>
    <source>
        <strain evidence="6">CG12_big_fil_rev_8_21_14_0_65_43_15</strain>
    </source>
</reference>
<proteinExistence type="inferred from homology"/>
<dbReference type="FunFam" id="3.40.50.970:FF:000129">
    <property type="entry name" value="Transketolase"/>
    <property type="match status" value="1"/>
</dbReference>
<evidence type="ECO:0000256" key="3">
    <source>
        <dbReference type="ARBA" id="ARBA00022679"/>
    </source>
</evidence>
<comment type="cofactor">
    <cofactor evidence="1">
        <name>thiamine diphosphate</name>
        <dbReference type="ChEBI" id="CHEBI:58937"/>
    </cofactor>
</comment>
<dbReference type="Gene3D" id="3.40.50.920">
    <property type="match status" value="1"/>
</dbReference>
<dbReference type="Pfam" id="PF02780">
    <property type="entry name" value="Transketolase_C"/>
    <property type="match status" value="1"/>
</dbReference>
<dbReference type="InterPro" id="IPR005475">
    <property type="entry name" value="Transketolase-like_Pyr-bd"/>
</dbReference>
<sequence>MTEQKPKATRDGFGEGLVELAKTNKDVVVVSADLTESTRASWFKEIAPERFFAIGIAEQDMFGAAAGLALCGKTAFACTFAVFASGRAWDQVRISLCYMNLDVKIGATHGGISVGPDGATHQALEDIAIMRALPNMKVIVPADAYQAKKATIAAVSLRGPVYIRTGRSAVPYVTSAGDDFKLGKADVLQEGKNVAIIACGVMVKNSLEAAKILSAKGISAMIINMHTIKPIDADIISSAAQQTGAIVTCEEHSVIGGLGGAVAEVVAKKGPVVPVEMVGVNDVFGESGQPDELMKKYRLTPEDIVIAALKAIKRKK</sequence>
<dbReference type="SUPFAM" id="SSF52518">
    <property type="entry name" value="Thiamin diphosphate-binding fold (THDP-binding)"/>
    <property type="match status" value="1"/>
</dbReference>
<dbReference type="PROSITE" id="PS00802">
    <property type="entry name" value="TRANSKETOLASE_2"/>
    <property type="match status" value="1"/>
</dbReference>
<accession>A0A2J0LQ61</accession>
<dbReference type="Pfam" id="PF02779">
    <property type="entry name" value="Transket_pyr"/>
    <property type="match status" value="1"/>
</dbReference>
<dbReference type="Proteomes" id="UP000231267">
    <property type="component" value="Unassembled WGS sequence"/>
</dbReference>
<gene>
    <name evidence="6" type="ORF">COW11_00935</name>
</gene>
<evidence type="ECO:0000313" key="7">
    <source>
        <dbReference type="Proteomes" id="UP000231267"/>
    </source>
</evidence>
<name>A0A2J0LQ61_9BACT</name>
<evidence type="ECO:0000256" key="2">
    <source>
        <dbReference type="ARBA" id="ARBA00007131"/>
    </source>
</evidence>
<evidence type="ECO:0000313" key="6">
    <source>
        <dbReference type="EMBL" id="PIW66896.1"/>
    </source>
</evidence>
<dbReference type="InterPro" id="IPR009014">
    <property type="entry name" value="Transketo_C/PFOR_II"/>
</dbReference>
<keyword evidence="3" id="KW-0808">Transferase</keyword>
<organism evidence="6 7">
    <name type="scientific">Candidatus Taenaricola geysiri</name>
    <dbReference type="NCBI Taxonomy" id="1974752"/>
    <lineage>
        <taxon>Bacteria</taxon>
        <taxon>Pseudomonadati</taxon>
        <taxon>Candidatus Omnitrophota</taxon>
        <taxon>Candidatus Taenaricola</taxon>
    </lineage>
</organism>